<dbReference type="OrthoDB" id="16820at2759"/>
<dbReference type="GO" id="GO:0004497">
    <property type="term" value="F:monooxygenase activity"/>
    <property type="evidence" value="ECO:0007669"/>
    <property type="project" value="UniProtKB-KW"/>
</dbReference>
<dbReference type="SUPFAM" id="SSF51905">
    <property type="entry name" value="FAD/NAD(P)-binding domain"/>
    <property type="match status" value="1"/>
</dbReference>
<comment type="cofactor">
    <cofactor evidence="1">
        <name>FAD</name>
        <dbReference type="ChEBI" id="CHEBI:57692"/>
    </cofactor>
</comment>
<keyword evidence="3" id="KW-0560">Oxidoreductase</keyword>
<organism evidence="5 6">
    <name type="scientific">Xylaria flabelliformis</name>
    <dbReference type="NCBI Taxonomy" id="2512241"/>
    <lineage>
        <taxon>Eukaryota</taxon>
        <taxon>Fungi</taxon>
        <taxon>Dikarya</taxon>
        <taxon>Ascomycota</taxon>
        <taxon>Pezizomycotina</taxon>
        <taxon>Sordariomycetes</taxon>
        <taxon>Xylariomycetidae</taxon>
        <taxon>Xylariales</taxon>
        <taxon>Xylariaceae</taxon>
        <taxon>Xylaria</taxon>
    </lineage>
</organism>
<keyword evidence="4" id="KW-0503">Monooxygenase</keyword>
<sequence>MTPSSQSQPVEIVDGVHRHPRTGIKVIISGAGVGGMFAALECWRKGNDVEVLEQKDAMSALGDFFSIGPSALSTMHYYPKMLAEYNERAFNSPLWWCDTTGKKLISELPEWNRSDAAPHAAAKDVPIVDFVEIRTRFMQMLEDQINRLGIPIFYGRKTIGYEEDESSGKARVLTAGSEVFTGDVVVAAEGVGTKSHEIVTGSPLPFVHSGYAIMRGAFSPSLIAPNSKGAELLLKPGQTPEVRTYFGEDMHLITLFTHEKVGVAFTHKEDGSAQESWNNTIPAEDLVAILKERTNWGEQIMDFVKQIPADTLIDWKLTWRDPQPVWASKGGRIIQLGDSAHAFLPTSANGATQAIEDGISLAECLYQGGKEHVPWATKVHTKLRYQRVSVIQQLGIVSRHTLHHIDMSLLDEGKNPFEHAFHLGRWIWQHNPEDYAREQFTAALDHLQNGAPFENTNLPKGHVYEDWDVESELKKQAAGVPTQLRSNGDWSR</sequence>
<dbReference type="InterPro" id="IPR036188">
    <property type="entry name" value="FAD/NAD-bd_sf"/>
</dbReference>
<evidence type="ECO:0000313" key="6">
    <source>
        <dbReference type="Proteomes" id="UP000319160"/>
    </source>
</evidence>
<proteinExistence type="inferred from homology"/>
<protein>
    <recommendedName>
        <fullName evidence="7">FAD-binding domain-containing protein</fullName>
    </recommendedName>
</protein>
<dbReference type="Gene3D" id="3.50.50.60">
    <property type="entry name" value="FAD/NAD(P)-binding domain"/>
    <property type="match status" value="1"/>
</dbReference>
<dbReference type="AlphaFoldDB" id="A0A553IAC8"/>
<dbReference type="PANTHER" id="PTHR13789:SF315">
    <property type="entry name" value="FAD-DEPENDENT MONOOXYGENASE MDPD"/>
    <property type="match status" value="1"/>
</dbReference>
<dbReference type="STRING" id="2512241.A0A553IAC8"/>
<keyword evidence="6" id="KW-1185">Reference proteome</keyword>
<dbReference type="InterPro" id="IPR050493">
    <property type="entry name" value="FAD-dep_Monooxygenase_BioMet"/>
</dbReference>
<evidence type="ECO:0000256" key="1">
    <source>
        <dbReference type="ARBA" id="ARBA00001974"/>
    </source>
</evidence>
<evidence type="ECO:0000256" key="2">
    <source>
        <dbReference type="ARBA" id="ARBA00007992"/>
    </source>
</evidence>
<evidence type="ECO:0000256" key="4">
    <source>
        <dbReference type="ARBA" id="ARBA00023033"/>
    </source>
</evidence>
<comment type="caution">
    <text evidence="5">The sequence shown here is derived from an EMBL/GenBank/DDBJ whole genome shotgun (WGS) entry which is preliminary data.</text>
</comment>
<evidence type="ECO:0000313" key="5">
    <source>
        <dbReference type="EMBL" id="TRX97156.1"/>
    </source>
</evidence>
<dbReference type="EMBL" id="VFLP01000007">
    <property type="protein sequence ID" value="TRX97156.1"/>
    <property type="molecule type" value="Genomic_DNA"/>
</dbReference>
<name>A0A553IAC8_9PEZI</name>
<accession>A0A553IAC8</accession>
<gene>
    <name evidence="5" type="ORF">FHL15_001950</name>
</gene>
<reference evidence="6" key="1">
    <citation type="submission" date="2019-06" db="EMBL/GenBank/DDBJ databases">
        <title>Draft genome sequence of the griseofulvin-producing fungus Xylaria cubensis strain G536.</title>
        <authorList>
            <person name="Mead M.E."/>
            <person name="Raja H.A."/>
            <person name="Steenwyk J.L."/>
            <person name="Knowles S.L."/>
            <person name="Oberlies N.H."/>
            <person name="Rokas A."/>
        </authorList>
    </citation>
    <scope>NUCLEOTIDE SEQUENCE [LARGE SCALE GENOMIC DNA]</scope>
    <source>
        <strain evidence="6">G536</strain>
    </source>
</reference>
<dbReference type="Proteomes" id="UP000319160">
    <property type="component" value="Unassembled WGS sequence"/>
</dbReference>
<dbReference type="PANTHER" id="PTHR13789">
    <property type="entry name" value="MONOOXYGENASE"/>
    <property type="match status" value="1"/>
</dbReference>
<dbReference type="PRINTS" id="PR00420">
    <property type="entry name" value="RNGMNOXGNASE"/>
</dbReference>
<comment type="similarity">
    <text evidence="2">Belongs to the paxM FAD-dependent monooxygenase family.</text>
</comment>
<evidence type="ECO:0008006" key="7">
    <source>
        <dbReference type="Google" id="ProtNLM"/>
    </source>
</evidence>
<evidence type="ECO:0000256" key="3">
    <source>
        <dbReference type="ARBA" id="ARBA00023002"/>
    </source>
</evidence>